<dbReference type="Proteomes" id="UP000214673">
    <property type="component" value="Unassembled WGS sequence"/>
</dbReference>
<dbReference type="Pfam" id="PF14354">
    <property type="entry name" value="Lar_restr_allev"/>
    <property type="match status" value="1"/>
</dbReference>
<reference evidence="4" key="2">
    <citation type="submission" date="2016-11" db="EMBL/GenBank/DDBJ databases">
        <title>Comparison of Traditional DNA-DNA Hybridization with In Silico Genomic Analysis.</title>
        <authorList>
            <person name="Nicholson A.C."/>
            <person name="Humrighouse B.W."/>
            <person name="Graziano J."/>
            <person name="Lasker B."/>
            <person name="Whitney A.M."/>
            <person name="Mcquiston J.R."/>
            <person name="Bell M."/>
        </authorList>
    </citation>
    <scope>NUCLEOTIDE SEQUENCE [LARGE SCALE GENOMIC DNA]</scope>
    <source>
        <strain evidence="4">H2381</strain>
    </source>
</reference>
<dbReference type="Proteomes" id="UP000196640">
    <property type="component" value="Unassembled WGS sequence"/>
</dbReference>
<keyword evidence="5" id="KW-1185">Reference proteome</keyword>
<comment type="caution">
    <text evidence="3">The sequence shown here is derived from an EMBL/GenBank/DDBJ whole genome shotgun (WGS) entry which is preliminary data.</text>
</comment>
<evidence type="ECO:0008006" key="6">
    <source>
        <dbReference type="Google" id="ProtNLM"/>
    </source>
</evidence>
<dbReference type="AlphaFoldDB" id="A0A212APU7"/>
<name>A0A212APU7_9RHOB</name>
<evidence type="ECO:0000313" key="4">
    <source>
        <dbReference type="Proteomes" id="UP000196640"/>
    </source>
</evidence>
<evidence type="ECO:0000313" key="2">
    <source>
        <dbReference type="EMBL" id="OWJ73924.1"/>
    </source>
</evidence>
<evidence type="ECO:0000313" key="5">
    <source>
        <dbReference type="Proteomes" id="UP000214673"/>
    </source>
</evidence>
<dbReference type="STRING" id="366616.CG51_06100"/>
<feature type="region of interest" description="Disordered" evidence="1">
    <location>
        <begin position="66"/>
        <end position="87"/>
    </location>
</feature>
<dbReference type="EMBL" id="NIPV01000086">
    <property type="protein sequence ID" value="OWJ73924.1"/>
    <property type="molecule type" value="Genomic_DNA"/>
</dbReference>
<evidence type="ECO:0000256" key="1">
    <source>
        <dbReference type="SAM" id="MobiDB-lite"/>
    </source>
</evidence>
<protein>
    <recommendedName>
        <fullName evidence="6">Restriction alleviation protein, Lar family</fullName>
    </recommendedName>
</protein>
<sequence>MTDLLPCPFCGGKANIDCDDYGPRSSGNYFISCENAGCGDDIESWRIECPIYDDLVAAWNTRALPADTDGKPATSAAPTDTAQHEPEATALRARVRNLEEALMAVMELSVDRAIRERDTLTSAGGSDE</sequence>
<evidence type="ECO:0000313" key="3">
    <source>
        <dbReference type="EMBL" id="OWJ83540.1"/>
    </source>
</evidence>
<proteinExistence type="predicted"/>
<gene>
    <name evidence="3" type="ORF">CDV52_10975</name>
    <name evidence="2" type="ORF">CDV53_14440</name>
</gene>
<dbReference type="EMBL" id="NIPX01000019">
    <property type="protein sequence ID" value="OWJ83540.1"/>
    <property type="molecule type" value="Genomic_DNA"/>
</dbReference>
<reference evidence="3 5" key="1">
    <citation type="submission" date="2016-11" db="EMBL/GenBank/DDBJ databases">
        <title>Comparison of Traditional DNA-DNA Hybridization with In Silico Genomic Analysis.</title>
        <authorList>
            <person name="Nicholson A.C."/>
            <person name="Sammons S."/>
            <person name="Humrighouse B.W."/>
            <person name="Graziano J."/>
            <person name="Lasker B."/>
            <person name="Whitney A.M."/>
            <person name="Mcquiston J.R."/>
        </authorList>
    </citation>
    <scope>NUCLEOTIDE SEQUENCE [LARGE SCALE GENOMIC DNA]</scope>
    <source>
        <strain evidence="2 5">H1892</strain>
        <strain evidence="3">H2381</strain>
    </source>
</reference>
<dbReference type="OrthoDB" id="7219996at2"/>
<dbReference type="RefSeq" id="WP_035745090.1">
    <property type="nucleotide sequence ID" value="NZ_CALUEG010000034.1"/>
</dbReference>
<accession>A0A212APU7</accession>
<organism evidence="3 4">
    <name type="scientific">Haematobacter missouriensis</name>
    <dbReference type="NCBI Taxonomy" id="366616"/>
    <lineage>
        <taxon>Bacteria</taxon>
        <taxon>Pseudomonadati</taxon>
        <taxon>Pseudomonadota</taxon>
        <taxon>Alphaproteobacteria</taxon>
        <taxon>Rhodobacterales</taxon>
        <taxon>Paracoccaceae</taxon>
        <taxon>Haematobacter</taxon>
    </lineage>
</organism>